<dbReference type="RefSeq" id="WP_310287357.1">
    <property type="nucleotide sequence ID" value="NZ_BAAAWO010000001.1"/>
</dbReference>
<dbReference type="EMBL" id="JAVDYI010000001">
    <property type="protein sequence ID" value="MDR7356519.1"/>
    <property type="molecule type" value="Genomic_DNA"/>
</dbReference>
<feature type="domain" description="WCX" evidence="3">
    <location>
        <begin position="244"/>
        <end position="315"/>
    </location>
</feature>
<dbReference type="Proteomes" id="UP001183817">
    <property type="component" value="Unassembled WGS sequence"/>
</dbReference>
<comment type="caution">
    <text evidence="4">The sequence shown here is derived from an EMBL/GenBank/DDBJ whole genome shotgun (WGS) entry which is preliminary data.</text>
</comment>
<sequence>MAQINSGGPSRAEKLVSLTYALINTPHGYSKRELRKIVDDYQSLSDAAFDRKFDRDKKDLREMGVPVKTLGTGSEERYLITPASYRLPEVSFTTEEAAVLGLAAQLWKDTDLESSAIRATGRLSAGLEDTGRGVRFTEYVPRLHAAGPAFAACLEAVWARQVLSFEYLDAQGRASDRTVDAWGIGSRFGNWYLVGLDHDRQDVRMFRLTRILSDIRTGHQHSSRPTGFSMADTLGGLNPDIAGEKARLSVAKDSGWALRSRAESISPGDDHDVLVLQFHDLMGLSADVAKLGADASVLEPASLATAVRRRLEGALAAQQAPVPAYKLSKRRNVGRPPSTEAVARNLDIISYVAKFGSPTVEQTATHFGLTEKQLLAHLQTIMMCGVPNGLPDELIDVEWEAGTISINNAEALNAPIRLSLTEAATMLAGLASLRGLPDFEHAHAVDSAYGKLQAAAVGFEGLESVLSIALRSTEESEIYAALVQAIREHQTVELTYYSASSDALGVRQVEPIRLVENAGRQYLRAFSVPNNEIRSFRIDRIQSATFSGQQFTFAPDRHHDQDDIFFTPSPADELVVLGFGPRLASLVDEFAPEQWAKGANENIAEIRMTSTSTLPGMVAYHGGDLRVVEPAPLCTEVEAWLSAAVANLEVK</sequence>
<dbReference type="PANTHER" id="PTHR34580:SF3">
    <property type="entry name" value="PROTEIN PAFB"/>
    <property type="match status" value="1"/>
</dbReference>
<keyword evidence="5" id="KW-1185">Reference proteome</keyword>
<name>A0ABU2BEW4_9MICC</name>
<organism evidence="4 5">
    <name type="scientific">Paeniglutamicibacter sulfureus</name>
    <dbReference type="NCBI Taxonomy" id="43666"/>
    <lineage>
        <taxon>Bacteria</taxon>
        <taxon>Bacillati</taxon>
        <taxon>Actinomycetota</taxon>
        <taxon>Actinomycetes</taxon>
        <taxon>Micrococcales</taxon>
        <taxon>Micrococcaceae</taxon>
        <taxon>Paeniglutamicibacter</taxon>
    </lineage>
</organism>
<protein>
    <submittedName>
        <fullName evidence="4">Proteasome accessory factor C</fullName>
    </submittedName>
</protein>
<proteinExistence type="predicted"/>
<feature type="domain" description="WYL" evidence="1">
    <location>
        <begin position="477"/>
        <end position="545"/>
    </location>
</feature>
<evidence type="ECO:0000313" key="5">
    <source>
        <dbReference type="Proteomes" id="UP001183817"/>
    </source>
</evidence>
<dbReference type="InterPro" id="IPR026881">
    <property type="entry name" value="WYL_dom"/>
</dbReference>
<feature type="domain" description="WYL" evidence="1">
    <location>
        <begin position="149"/>
        <end position="212"/>
    </location>
</feature>
<evidence type="ECO:0000259" key="2">
    <source>
        <dbReference type="Pfam" id="PF19187"/>
    </source>
</evidence>
<accession>A0ABU2BEW4</accession>
<evidence type="ECO:0000313" key="4">
    <source>
        <dbReference type="EMBL" id="MDR7356519.1"/>
    </source>
</evidence>
<dbReference type="Pfam" id="PF19187">
    <property type="entry name" value="HTH_PafC"/>
    <property type="match status" value="1"/>
</dbReference>
<evidence type="ECO:0000259" key="3">
    <source>
        <dbReference type="Pfam" id="PF25583"/>
    </source>
</evidence>
<dbReference type="InterPro" id="IPR043839">
    <property type="entry name" value="PafC_HTH"/>
</dbReference>
<keyword evidence="4" id="KW-0647">Proteasome</keyword>
<gene>
    <name evidence="4" type="ORF">J2S64_000210</name>
</gene>
<reference evidence="4 5" key="1">
    <citation type="submission" date="2023-07" db="EMBL/GenBank/DDBJ databases">
        <title>Sequencing the genomes of 1000 actinobacteria strains.</title>
        <authorList>
            <person name="Klenk H.-P."/>
        </authorList>
    </citation>
    <scope>NUCLEOTIDE SEQUENCE [LARGE SCALE GENOMIC DNA]</scope>
    <source>
        <strain evidence="4 5">DSM 20167</strain>
    </source>
</reference>
<dbReference type="GO" id="GO:0000502">
    <property type="term" value="C:proteasome complex"/>
    <property type="evidence" value="ECO:0007669"/>
    <property type="project" value="UniProtKB-KW"/>
</dbReference>
<dbReference type="InterPro" id="IPR051534">
    <property type="entry name" value="CBASS_pafABC_assoc_protein"/>
</dbReference>
<dbReference type="Pfam" id="PF25583">
    <property type="entry name" value="WCX"/>
    <property type="match status" value="1"/>
</dbReference>
<dbReference type="Pfam" id="PF13280">
    <property type="entry name" value="WYL"/>
    <property type="match status" value="2"/>
</dbReference>
<dbReference type="PANTHER" id="PTHR34580">
    <property type="match status" value="1"/>
</dbReference>
<dbReference type="PROSITE" id="PS52050">
    <property type="entry name" value="WYL"/>
    <property type="match status" value="2"/>
</dbReference>
<dbReference type="InterPro" id="IPR057727">
    <property type="entry name" value="WCX_dom"/>
</dbReference>
<feature type="domain" description="PafC HTH" evidence="2">
    <location>
        <begin position="341"/>
        <end position="454"/>
    </location>
</feature>
<evidence type="ECO:0000259" key="1">
    <source>
        <dbReference type="Pfam" id="PF13280"/>
    </source>
</evidence>